<proteinExistence type="predicted"/>
<evidence type="ECO:0000313" key="2">
    <source>
        <dbReference type="Proteomes" id="UP001612741"/>
    </source>
</evidence>
<protein>
    <submittedName>
        <fullName evidence="1">Uncharacterized protein</fullName>
    </submittedName>
</protein>
<accession>A0ABW7YPJ8</accession>
<name>A0ABW7YPJ8_9ACTN</name>
<keyword evidence="2" id="KW-1185">Reference proteome</keyword>
<organism evidence="1 2">
    <name type="scientific">Nonomuraea typhae</name>
    <dbReference type="NCBI Taxonomy" id="2603600"/>
    <lineage>
        <taxon>Bacteria</taxon>
        <taxon>Bacillati</taxon>
        <taxon>Actinomycetota</taxon>
        <taxon>Actinomycetes</taxon>
        <taxon>Streptosporangiales</taxon>
        <taxon>Streptosporangiaceae</taxon>
        <taxon>Nonomuraea</taxon>
    </lineage>
</organism>
<dbReference type="RefSeq" id="WP_397078551.1">
    <property type="nucleotide sequence ID" value="NZ_JBITGY010000001.1"/>
</dbReference>
<comment type="caution">
    <text evidence="1">The sequence shown here is derived from an EMBL/GenBank/DDBJ whole genome shotgun (WGS) entry which is preliminary data.</text>
</comment>
<dbReference type="EMBL" id="JBITGY010000001">
    <property type="protein sequence ID" value="MFI6496429.1"/>
    <property type="molecule type" value="Genomic_DNA"/>
</dbReference>
<sequence length="147" mass="16589">MLKTTALTRLAIDALGLLNVSVYRLSGGRVVLYRFRPQSYLTLNLPADAESGLPTVSVPYAKDRDDYVILWDERCERSGVSLSQIADAVRMEIEVNGSVFEAEHAGLGDAEECKNLLARVRKHVSWTSRYEMDKQQQFPIARLRKTT</sequence>
<evidence type="ECO:0000313" key="1">
    <source>
        <dbReference type="EMBL" id="MFI6496429.1"/>
    </source>
</evidence>
<gene>
    <name evidence="1" type="ORF">ACIBG2_03540</name>
</gene>
<reference evidence="1 2" key="1">
    <citation type="submission" date="2024-10" db="EMBL/GenBank/DDBJ databases">
        <title>The Natural Products Discovery Center: Release of the First 8490 Sequenced Strains for Exploring Actinobacteria Biosynthetic Diversity.</title>
        <authorList>
            <person name="Kalkreuter E."/>
            <person name="Kautsar S.A."/>
            <person name="Yang D."/>
            <person name="Bader C.D."/>
            <person name="Teijaro C.N."/>
            <person name="Fluegel L."/>
            <person name="Davis C.M."/>
            <person name="Simpson J.R."/>
            <person name="Lauterbach L."/>
            <person name="Steele A.D."/>
            <person name="Gui C."/>
            <person name="Meng S."/>
            <person name="Li G."/>
            <person name="Viehrig K."/>
            <person name="Ye F."/>
            <person name="Su P."/>
            <person name="Kiefer A.F."/>
            <person name="Nichols A."/>
            <person name="Cepeda A.J."/>
            <person name="Yan W."/>
            <person name="Fan B."/>
            <person name="Jiang Y."/>
            <person name="Adhikari A."/>
            <person name="Zheng C.-J."/>
            <person name="Schuster L."/>
            <person name="Cowan T.M."/>
            <person name="Smanski M.J."/>
            <person name="Chevrette M.G."/>
            <person name="De Carvalho L.P.S."/>
            <person name="Shen B."/>
        </authorList>
    </citation>
    <scope>NUCLEOTIDE SEQUENCE [LARGE SCALE GENOMIC DNA]</scope>
    <source>
        <strain evidence="1 2">NPDC050545</strain>
    </source>
</reference>
<dbReference type="Proteomes" id="UP001612741">
    <property type="component" value="Unassembled WGS sequence"/>
</dbReference>